<proteinExistence type="predicted"/>
<dbReference type="PANTHER" id="PTHR16088:SF3">
    <property type="entry name" value="GON-4-LIKE PROTEIN"/>
    <property type="match status" value="1"/>
</dbReference>
<dbReference type="GO" id="GO:0006355">
    <property type="term" value="P:regulation of DNA-templated transcription"/>
    <property type="evidence" value="ECO:0007669"/>
    <property type="project" value="TreeGrafter"/>
</dbReference>
<evidence type="ECO:0000256" key="5">
    <source>
        <dbReference type="SAM" id="MobiDB-lite"/>
    </source>
</evidence>
<sequence length="616" mass="70640">MEGSDTDAVTKVQEKEDAFGNTSSVERNETEVKDEEEIVKLWRQVDGKLEDRAKARNRTAISVKSLLHHLIKNPDMISKVMDLDEEPDTPNLKLTRSKLKQLQCTNEVSPLLIENDTVAVPRTERTFLNIDYGQDEEDEDDDYRPEQAVESNKEEEEDETEDMYDEADIADSTEEELLNIREECEETETQRDNLMEKDDQLNIRTRSRTRNVEIECLEDDAIVSENDVLLYSAVDDPDYMTFISTLKDPELRLDFDEKDDPEYELMADELDCEVEKDELRMDRDTKIPSRHFLIQFCGFYYFPEGVGSAVAKRQEYCMREVEDLFEDLLGSHVNTSLTSYGLEIPTSNTETKTSELEVVLSADHVPKCEKLNFPKFDDHIIALIDTTPEVVEKIAVSACLIGTSKQNPPSFTEFERAQLRSQLMKHVQLLTQFVVGCQFEPELGNARDSYQEMIVRINALYDLREKSSEQSMFCIPNLDACVISCHDARSFNEEETVRLQDTPSYYRFFTVPEEHLLALGVYEFSHRAEQGKVTLVFKPETCDGAQEGPPYSWTEELLPKWLKAYQKEIAMVINRSLPGVTVNSASQKSFTHLYVQPASSRTDNSSSAQSTMEATL</sequence>
<reference evidence="6 7" key="2">
    <citation type="submission" date="2018-10" db="EMBL/GenBank/DDBJ databases">
        <authorList>
            <consortium name="Pathogen Informatics"/>
        </authorList>
    </citation>
    <scope>NUCLEOTIDE SEQUENCE [LARGE SCALE GENOMIC DNA]</scope>
</reference>
<dbReference type="WBParaSite" id="EVEC_0000146801-mRNA-1">
    <property type="protein sequence ID" value="EVEC_0000146801-mRNA-1"/>
    <property type="gene ID" value="EVEC_0000146801"/>
</dbReference>
<dbReference type="EMBL" id="UXUI01007179">
    <property type="protein sequence ID" value="VDD86033.1"/>
    <property type="molecule type" value="Genomic_DNA"/>
</dbReference>
<protein>
    <submittedName>
        <fullName evidence="8">GON-4-like protein</fullName>
    </submittedName>
</protein>
<dbReference type="AlphaFoldDB" id="A0A0N4UVJ5"/>
<feature type="region of interest" description="Disordered" evidence="5">
    <location>
        <begin position="131"/>
        <end position="163"/>
    </location>
</feature>
<keyword evidence="7" id="KW-1185">Reference proteome</keyword>
<dbReference type="GO" id="GO:0003712">
    <property type="term" value="F:transcription coregulator activity"/>
    <property type="evidence" value="ECO:0007669"/>
    <property type="project" value="TreeGrafter"/>
</dbReference>
<evidence type="ECO:0000313" key="6">
    <source>
        <dbReference type="EMBL" id="VDD86033.1"/>
    </source>
</evidence>
<dbReference type="OrthoDB" id="6257037at2759"/>
<keyword evidence="2" id="KW-0804">Transcription</keyword>
<feature type="coiled-coil region" evidence="4">
    <location>
        <begin position="170"/>
        <end position="204"/>
    </location>
</feature>
<feature type="compositionally biased region" description="Acidic residues" evidence="5">
    <location>
        <begin position="153"/>
        <end position="163"/>
    </location>
</feature>
<keyword evidence="3" id="KW-0539">Nucleus</keyword>
<keyword evidence="1" id="KW-0805">Transcription regulation</keyword>
<name>A0A0N4UVJ5_ENTVE</name>
<evidence type="ECO:0000256" key="2">
    <source>
        <dbReference type="ARBA" id="ARBA00023163"/>
    </source>
</evidence>
<evidence type="ECO:0000256" key="4">
    <source>
        <dbReference type="SAM" id="Coils"/>
    </source>
</evidence>
<dbReference type="GO" id="GO:0005634">
    <property type="term" value="C:nucleus"/>
    <property type="evidence" value="ECO:0007669"/>
    <property type="project" value="TreeGrafter"/>
</dbReference>
<accession>A0A0N4UVJ5</accession>
<feature type="compositionally biased region" description="Acidic residues" evidence="5">
    <location>
        <begin position="133"/>
        <end position="143"/>
    </location>
</feature>
<reference evidence="8" key="1">
    <citation type="submission" date="2017-02" db="UniProtKB">
        <authorList>
            <consortium name="WormBaseParasite"/>
        </authorList>
    </citation>
    <scope>IDENTIFICATION</scope>
</reference>
<evidence type="ECO:0000313" key="7">
    <source>
        <dbReference type="Proteomes" id="UP000274131"/>
    </source>
</evidence>
<dbReference type="STRING" id="51028.A0A0N4UVJ5"/>
<evidence type="ECO:0000256" key="1">
    <source>
        <dbReference type="ARBA" id="ARBA00023015"/>
    </source>
</evidence>
<evidence type="ECO:0000313" key="8">
    <source>
        <dbReference type="WBParaSite" id="EVEC_0000146801-mRNA-1"/>
    </source>
</evidence>
<dbReference type="PANTHER" id="PTHR16088">
    <property type="entry name" value="YY1 ASSOCIATED PROTEIN-RELATED"/>
    <property type="match status" value="1"/>
</dbReference>
<dbReference type="Proteomes" id="UP000274131">
    <property type="component" value="Unassembled WGS sequence"/>
</dbReference>
<dbReference type="InterPro" id="IPR052435">
    <property type="entry name" value="YY1-Transcr_Regul"/>
</dbReference>
<evidence type="ECO:0000256" key="3">
    <source>
        <dbReference type="ARBA" id="ARBA00023242"/>
    </source>
</evidence>
<feature type="region of interest" description="Disordered" evidence="5">
    <location>
        <begin position="1"/>
        <end position="31"/>
    </location>
</feature>
<gene>
    <name evidence="6" type="ORF">EVEC_LOCUS1176</name>
</gene>
<keyword evidence="4" id="KW-0175">Coiled coil</keyword>
<organism evidence="8">
    <name type="scientific">Enterobius vermicularis</name>
    <name type="common">Human pinworm</name>
    <dbReference type="NCBI Taxonomy" id="51028"/>
    <lineage>
        <taxon>Eukaryota</taxon>
        <taxon>Metazoa</taxon>
        <taxon>Ecdysozoa</taxon>
        <taxon>Nematoda</taxon>
        <taxon>Chromadorea</taxon>
        <taxon>Rhabditida</taxon>
        <taxon>Spirurina</taxon>
        <taxon>Oxyuridomorpha</taxon>
        <taxon>Oxyuroidea</taxon>
        <taxon>Oxyuridae</taxon>
        <taxon>Enterobius</taxon>
    </lineage>
</organism>